<name>A0A518EWV4_9BACT</name>
<evidence type="ECO:0000256" key="8">
    <source>
        <dbReference type="ARBA" id="ARBA00023136"/>
    </source>
</evidence>
<accession>A0A518EWV4</accession>
<dbReference type="InterPro" id="IPR000462">
    <property type="entry name" value="CDP-OH_P_trans"/>
</dbReference>
<evidence type="ECO:0000256" key="10">
    <source>
        <dbReference type="ARBA" id="ARBA00023264"/>
    </source>
</evidence>
<evidence type="ECO:0000313" key="13">
    <source>
        <dbReference type="EMBL" id="QDV08574.1"/>
    </source>
</evidence>
<gene>
    <name evidence="13" type="ORF">Poly30_41230</name>
</gene>
<evidence type="ECO:0000256" key="2">
    <source>
        <dbReference type="ARBA" id="ARBA00010441"/>
    </source>
</evidence>
<dbReference type="InterPro" id="IPR043130">
    <property type="entry name" value="CDP-OH_PTrfase_TM_dom"/>
</dbReference>
<feature type="transmembrane region" description="Helical" evidence="12">
    <location>
        <begin position="241"/>
        <end position="269"/>
    </location>
</feature>
<evidence type="ECO:0000256" key="7">
    <source>
        <dbReference type="ARBA" id="ARBA00023098"/>
    </source>
</evidence>
<keyword evidence="14" id="KW-1185">Reference proteome</keyword>
<dbReference type="RefSeq" id="WP_145201486.1">
    <property type="nucleotide sequence ID" value="NZ_CP036434.1"/>
</dbReference>
<protein>
    <submittedName>
        <fullName evidence="13">CDP-alcohol phosphatidyltransferase</fullName>
    </submittedName>
</protein>
<dbReference type="OrthoDB" id="9777147at2"/>
<feature type="transmembrane region" description="Helical" evidence="12">
    <location>
        <begin position="112"/>
        <end position="133"/>
    </location>
</feature>
<feature type="transmembrane region" description="Helical" evidence="12">
    <location>
        <begin position="194"/>
        <end position="220"/>
    </location>
</feature>
<feature type="transmembrane region" description="Helical" evidence="12">
    <location>
        <begin position="154"/>
        <end position="174"/>
    </location>
</feature>
<dbReference type="InterPro" id="IPR048254">
    <property type="entry name" value="CDP_ALCOHOL_P_TRANSF_CS"/>
</dbReference>
<keyword evidence="3" id="KW-0444">Lipid biosynthesis</keyword>
<dbReference type="Proteomes" id="UP000320390">
    <property type="component" value="Chromosome"/>
</dbReference>
<dbReference type="Pfam" id="PF01066">
    <property type="entry name" value="CDP-OH_P_transf"/>
    <property type="match status" value="1"/>
</dbReference>
<evidence type="ECO:0000256" key="9">
    <source>
        <dbReference type="ARBA" id="ARBA00023209"/>
    </source>
</evidence>
<dbReference type="InterPro" id="IPR050324">
    <property type="entry name" value="CDP-alcohol_PTase-I"/>
</dbReference>
<evidence type="ECO:0000256" key="3">
    <source>
        <dbReference type="ARBA" id="ARBA00022516"/>
    </source>
</evidence>
<dbReference type="GO" id="GO:0008654">
    <property type="term" value="P:phospholipid biosynthetic process"/>
    <property type="evidence" value="ECO:0007669"/>
    <property type="project" value="UniProtKB-KW"/>
</dbReference>
<keyword evidence="9" id="KW-0594">Phospholipid biosynthesis</keyword>
<evidence type="ECO:0000313" key="14">
    <source>
        <dbReference type="Proteomes" id="UP000320390"/>
    </source>
</evidence>
<dbReference type="Gene3D" id="1.20.120.1760">
    <property type="match status" value="1"/>
</dbReference>
<dbReference type="GO" id="GO:0016780">
    <property type="term" value="F:phosphotransferase activity, for other substituted phosphate groups"/>
    <property type="evidence" value="ECO:0007669"/>
    <property type="project" value="InterPro"/>
</dbReference>
<dbReference type="PANTHER" id="PTHR14269">
    <property type="entry name" value="CDP-DIACYLGLYCEROL--GLYCEROL-3-PHOSPHATE 3-PHOSPHATIDYLTRANSFERASE-RELATED"/>
    <property type="match status" value="1"/>
</dbReference>
<keyword evidence="5 12" id="KW-0812">Transmembrane</keyword>
<comment type="subcellular location">
    <subcellularLocation>
        <location evidence="1">Membrane</location>
        <topology evidence="1">Multi-pass membrane protein</topology>
    </subcellularLocation>
</comment>
<dbReference type="PANTHER" id="PTHR14269:SF61">
    <property type="entry name" value="CDP-DIACYLGLYCEROL--SERINE O-PHOSPHATIDYLTRANSFERASE"/>
    <property type="match status" value="1"/>
</dbReference>
<sequence length="287" mass="30313">MAKDSKKHTRKISQLPNALTLANAGLGLLAISKAIDALARGADQAMFEQNLETACWLVLAAGIFDALDGKVARMTNSFSDLGAQLDSLADALTFGVAPAIIAKVLLEHEGLAHPRINFIAAAAFALMAILRLARFNVDTDEEDDHSGFDGLPTPAAAGTLVAVILMFLSLGGAIETVGGEPTPLGRGLEFIPLAWRTAMTQTLLLPMVLVMLPGLALLMVSRVRYVHLATKISGNGTKRGLIPIVFIVLGLYLAPVLSLFLFGLGYVGFGIWKAAVNRNATPSDAIQ</sequence>
<evidence type="ECO:0000256" key="5">
    <source>
        <dbReference type="ARBA" id="ARBA00022692"/>
    </source>
</evidence>
<dbReference type="EMBL" id="CP036434">
    <property type="protein sequence ID" value="QDV08574.1"/>
    <property type="molecule type" value="Genomic_DNA"/>
</dbReference>
<dbReference type="PROSITE" id="PS00379">
    <property type="entry name" value="CDP_ALCOHOL_P_TRANSF"/>
    <property type="match status" value="1"/>
</dbReference>
<keyword evidence="6 12" id="KW-1133">Transmembrane helix</keyword>
<evidence type="ECO:0000256" key="1">
    <source>
        <dbReference type="ARBA" id="ARBA00004141"/>
    </source>
</evidence>
<evidence type="ECO:0000256" key="11">
    <source>
        <dbReference type="RuleBase" id="RU003750"/>
    </source>
</evidence>
<evidence type="ECO:0000256" key="6">
    <source>
        <dbReference type="ARBA" id="ARBA00022989"/>
    </source>
</evidence>
<keyword evidence="7" id="KW-0443">Lipid metabolism</keyword>
<keyword evidence="10" id="KW-1208">Phospholipid metabolism</keyword>
<dbReference type="GO" id="GO:0016020">
    <property type="term" value="C:membrane"/>
    <property type="evidence" value="ECO:0007669"/>
    <property type="project" value="UniProtKB-SubCell"/>
</dbReference>
<dbReference type="AlphaFoldDB" id="A0A518EWV4"/>
<evidence type="ECO:0000256" key="12">
    <source>
        <dbReference type="SAM" id="Phobius"/>
    </source>
</evidence>
<keyword evidence="8 12" id="KW-0472">Membrane</keyword>
<comment type="similarity">
    <text evidence="2 11">Belongs to the CDP-alcohol phosphatidyltransferase class-I family.</text>
</comment>
<reference evidence="13 14" key="1">
    <citation type="submission" date="2019-02" db="EMBL/GenBank/DDBJ databases">
        <title>Deep-cultivation of Planctomycetes and their phenomic and genomic characterization uncovers novel biology.</title>
        <authorList>
            <person name="Wiegand S."/>
            <person name="Jogler M."/>
            <person name="Boedeker C."/>
            <person name="Pinto D."/>
            <person name="Vollmers J."/>
            <person name="Rivas-Marin E."/>
            <person name="Kohn T."/>
            <person name="Peeters S.H."/>
            <person name="Heuer A."/>
            <person name="Rast P."/>
            <person name="Oberbeckmann S."/>
            <person name="Bunk B."/>
            <person name="Jeske O."/>
            <person name="Meyerdierks A."/>
            <person name="Storesund J.E."/>
            <person name="Kallscheuer N."/>
            <person name="Luecker S."/>
            <person name="Lage O.M."/>
            <person name="Pohl T."/>
            <person name="Merkel B.J."/>
            <person name="Hornburger P."/>
            <person name="Mueller R.-W."/>
            <person name="Bruemmer F."/>
            <person name="Labrenz M."/>
            <person name="Spormann A.M."/>
            <person name="Op den Camp H."/>
            <person name="Overmann J."/>
            <person name="Amann R."/>
            <person name="Jetten M.S.M."/>
            <person name="Mascher T."/>
            <person name="Medema M.H."/>
            <person name="Devos D.P."/>
            <person name="Kaster A.-K."/>
            <person name="Ovreas L."/>
            <person name="Rohde M."/>
            <person name="Galperin M.Y."/>
            <person name="Jogler C."/>
        </authorList>
    </citation>
    <scope>NUCLEOTIDE SEQUENCE [LARGE SCALE GENOMIC DNA]</scope>
    <source>
        <strain evidence="13 14">Poly30</strain>
    </source>
</reference>
<keyword evidence="4 11" id="KW-0808">Transferase</keyword>
<evidence type="ECO:0000256" key="4">
    <source>
        <dbReference type="ARBA" id="ARBA00022679"/>
    </source>
</evidence>
<proteinExistence type="inferred from homology"/>
<organism evidence="13 14">
    <name type="scientific">Saltatorellus ferox</name>
    <dbReference type="NCBI Taxonomy" id="2528018"/>
    <lineage>
        <taxon>Bacteria</taxon>
        <taxon>Pseudomonadati</taxon>
        <taxon>Planctomycetota</taxon>
        <taxon>Planctomycetia</taxon>
        <taxon>Planctomycetia incertae sedis</taxon>
        <taxon>Saltatorellus</taxon>
    </lineage>
</organism>